<gene>
    <name evidence="1" type="ORF">DFR56_10926</name>
</gene>
<reference evidence="1 2" key="1">
    <citation type="submission" date="2018-05" db="EMBL/GenBank/DDBJ databases">
        <title>Genomic Encyclopedia of Type Strains, Phase IV (KMG-IV): sequencing the most valuable type-strain genomes for metagenomic binning, comparative biology and taxonomic classification.</title>
        <authorList>
            <person name="Goeker M."/>
        </authorList>
    </citation>
    <scope>NUCLEOTIDE SEQUENCE [LARGE SCALE GENOMIC DNA]</scope>
    <source>
        <strain evidence="1 2">DSM 28556</strain>
    </source>
</reference>
<keyword evidence="2" id="KW-1185">Reference proteome</keyword>
<organism evidence="1 2">
    <name type="scientific">Pseudogracilibacillus auburnensis</name>
    <dbReference type="NCBI Taxonomy" id="1494959"/>
    <lineage>
        <taxon>Bacteria</taxon>
        <taxon>Bacillati</taxon>
        <taxon>Bacillota</taxon>
        <taxon>Bacilli</taxon>
        <taxon>Bacillales</taxon>
        <taxon>Bacillaceae</taxon>
        <taxon>Pseudogracilibacillus</taxon>
    </lineage>
</organism>
<evidence type="ECO:0000313" key="1">
    <source>
        <dbReference type="EMBL" id="PXW85864.1"/>
    </source>
</evidence>
<dbReference type="InterPro" id="IPR014729">
    <property type="entry name" value="Rossmann-like_a/b/a_fold"/>
</dbReference>
<protein>
    <recommendedName>
        <fullName evidence="3">Asparagine synthase</fullName>
    </recommendedName>
</protein>
<dbReference type="InterPro" id="IPR029055">
    <property type="entry name" value="Ntn_hydrolases_N"/>
</dbReference>
<evidence type="ECO:0000313" key="2">
    <source>
        <dbReference type="Proteomes" id="UP000247978"/>
    </source>
</evidence>
<name>A0A2V3VY59_9BACI</name>
<dbReference type="Gene3D" id="3.60.20.10">
    <property type="entry name" value="Glutamine Phosphoribosylpyrophosphate, subunit 1, domain 1"/>
    <property type="match status" value="1"/>
</dbReference>
<dbReference type="Gene3D" id="3.40.50.620">
    <property type="entry name" value="HUPs"/>
    <property type="match status" value="1"/>
</dbReference>
<accession>A0A2V3VY59</accession>
<dbReference type="SUPFAM" id="SSF52402">
    <property type="entry name" value="Adenine nucleotide alpha hydrolases-like"/>
    <property type="match status" value="1"/>
</dbReference>
<comment type="caution">
    <text evidence="1">The sequence shown here is derived from an EMBL/GenBank/DDBJ whole genome shotgun (WGS) entry which is preliminary data.</text>
</comment>
<dbReference type="AlphaFoldDB" id="A0A2V3VY59"/>
<proteinExistence type="predicted"/>
<evidence type="ECO:0008006" key="3">
    <source>
        <dbReference type="Google" id="ProtNLM"/>
    </source>
</evidence>
<dbReference type="EMBL" id="QJJQ01000009">
    <property type="protein sequence ID" value="PXW85864.1"/>
    <property type="molecule type" value="Genomic_DNA"/>
</dbReference>
<dbReference type="Proteomes" id="UP000247978">
    <property type="component" value="Unassembled WGS sequence"/>
</dbReference>
<sequence>MKYPFGFLLTREKFNNKYNWHEFSINEELTLYYSNSNEFFELQYNKSQIIVLGYFFDIRNGDLSKNAIIKNLIMSRQSNYNDFLENLSYLSGRFLLILNANEEIRLFHDVAGLKAVCYYKGKGRLVIGSHDTLINEAMEHKLKKLYNNPKEVSFSSHTRFESVEKLIPNMSLEITTAKIERYYPVGKYSVRSKEEIRRELISYLNETVKWLNKSNYKLLLSLTGGGDSKMSLAILKPLIHRLETFTYLKDTTNESNFVKKTFQNDKEIVDSIVNNLNLNHKFIEISSDESTDLSVIETIKHNVFSNHHYNLANDYYRIYGGENYLHIRSSALFNIGKYIFPFESINVEDWDVETIAKYVQKWTNIEDEADNNKHVSNLLDYAQLENFYNYNPLELLFLSYRLIQWHGGVVGESDIAFDTILLLNARKIVDLILSYPIEDRHKNKLFVELIDQLWPILNYWDINSPNNLQSKYLSTASQLKKYKKINSNLSGLSELGLKLIKTSSTQPERIYQKITNGGFLFKFSNNNIKKKESYELYINFLNYDVREGLQFKLRFYYNNPNGRDKITVKSNLFKKPRDIIDLYGEHVFQIDKLSEQKDLYINIEHHSPSSLASWVNASRLWIGDFKFVN</sequence>